<dbReference type="InterPro" id="IPR043047">
    <property type="entry name" value="Hri1_N_sf"/>
</dbReference>
<evidence type="ECO:0000256" key="2">
    <source>
        <dbReference type="ARBA" id="ARBA00004496"/>
    </source>
</evidence>
<name>A0A9P8CEW7_9HELO</name>
<dbReference type="AlphaFoldDB" id="A0A9P8CEW7"/>
<organism evidence="7 8">
    <name type="scientific">Calycina marina</name>
    <dbReference type="NCBI Taxonomy" id="1763456"/>
    <lineage>
        <taxon>Eukaryota</taxon>
        <taxon>Fungi</taxon>
        <taxon>Dikarya</taxon>
        <taxon>Ascomycota</taxon>
        <taxon>Pezizomycotina</taxon>
        <taxon>Leotiomycetes</taxon>
        <taxon>Helotiales</taxon>
        <taxon>Pezizellaceae</taxon>
        <taxon>Calycina</taxon>
    </lineage>
</organism>
<keyword evidence="6" id="KW-0539">Nucleus</keyword>
<dbReference type="OrthoDB" id="4045395at2759"/>
<dbReference type="CDD" id="cd11692">
    <property type="entry name" value="HRI1_N_like"/>
    <property type="match status" value="1"/>
</dbReference>
<comment type="caution">
    <text evidence="7">The sequence shown here is derived from an EMBL/GenBank/DDBJ whole genome shotgun (WGS) entry which is preliminary data.</text>
</comment>
<dbReference type="InterPro" id="IPR031818">
    <property type="entry name" value="Hri1"/>
</dbReference>
<dbReference type="InterPro" id="IPR038744">
    <property type="entry name" value="Hri1_N"/>
</dbReference>
<protein>
    <recommendedName>
        <fullName evidence="4">Protein HRI1</fullName>
    </recommendedName>
</protein>
<dbReference type="GO" id="GO:0005634">
    <property type="term" value="C:nucleus"/>
    <property type="evidence" value="ECO:0007669"/>
    <property type="project" value="UniProtKB-SubCell"/>
</dbReference>
<gene>
    <name evidence="7" type="ORF">BJ878DRAFT_480463</name>
</gene>
<keyword evidence="8" id="KW-1185">Reference proteome</keyword>
<evidence type="ECO:0000256" key="6">
    <source>
        <dbReference type="ARBA" id="ARBA00023242"/>
    </source>
</evidence>
<evidence type="ECO:0000313" key="7">
    <source>
        <dbReference type="EMBL" id="KAG9244125.1"/>
    </source>
</evidence>
<dbReference type="Pfam" id="PF16815">
    <property type="entry name" value="HRI1"/>
    <property type="match status" value="1"/>
</dbReference>
<dbReference type="Gene3D" id="2.40.128.320">
    <property type="entry name" value="Protein HRI1, N-terminal domain"/>
    <property type="match status" value="1"/>
</dbReference>
<accession>A0A9P8CEW7</accession>
<sequence>MGYADLSTRISIRWLPDAASEPTDTLVLNVGSYFMDFRVLKSDISIEWAFAGQREIISQDPLKCRWIHVIDSNGAPAVPDQGSFSKLPNGDDLEVGAMPCAEKNGEVTSYEEIWRVVKPSISPGQPLAWILQSSEDGKVFIGRIGGTYMAMVQTERGFGARREEWESESKKWKGKYAMGEVEGCASLVGGDGSELDGEEGWSVGCKVELKGTEYVVRAWEKLE</sequence>
<dbReference type="Proteomes" id="UP000887226">
    <property type="component" value="Unassembled WGS sequence"/>
</dbReference>
<evidence type="ECO:0000256" key="3">
    <source>
        <dbReference type="ARBA" id="ARBA00005229"/>
    </source>
</evidence>
<proteinExistence type="inferred from homology"/>
<reference evidence="7" key="1">
    <citation type="journal article" date="2021" name="IMA Fungus">
        <title>Genomic characterization of three marine fungi, including Emericellopsis atlantica sp. nov. with signatures of a generalist lifestyle and marine biomass degradation.</title>
        <authorList>
            <person name="Hagestad O.C."/>
            <person name="Hou L."/>
            <person name="Andersen J.H."/>
            <person name="Hansen E.H."/>
            <person name="Altermark B."/>
            <person name="Li C."/>
            <person name="Kuhnert E."/>
            <person name="Cox R.J."/>
            <person name="Crous P.W."/>
            <person name="Spatafora J.W."/>
            <person name="Lail K."/>
            <person name="Amirebrahimi M."/>
            <person name="Lipzen A."/>
            <person name="Pangilinan J."/>
            <person name="Andreopoulos W."/>
            <person name="Hayes R.D."/>
            <person name="Ng V."/>
            <person name="Grigoriev I.V."/>
            <person name="Jackson S.A."/>
            <person name="Sutton T.D.S."/>
            <person name="Dobson A.D.W."/>
            <person name="Rama T."/>
        </authorList>
    </citation>
    <scope>NUCLEOTIDE SEQUENCE</scope>
    <source>
        <strain evidence="7">TRa3180A</strain>
    </source>
</reference>
<dbReference type="GO" id="GO:0005737">
    <property type="term" value="C:cytoplasm"/>
    <property type="evidence" value="ECO:0007669"/>
    <property type="project" value="UniProtKB-SubCell"/>
</dbReference>
<evidence type="ECO:0000256" key="4">
    <source>
        <dbReference type="ARBA" id="ARBA00017063"/>
    </source>
</evidence>
<comment type="similarity">
    <text evidence="3">Belongs to the HRI1 family.</text>
</comment>
<dbReference type="EMBL" id="MU253927">
    <property type="protein sequence ID" value="KAG9244125.1"/>
    <property type="molecule type" value="Genomic_DNA"/>
</dbReference>
<evidence type="ECO:0000313" key="8">
    <source>
        <dbReference type="Proteomes" id="UP000887226"/>
    </source>
</evidence>
<evidence type="ECO:0000256" key="1">
    <source>
        <dbReference type="ARBA" id="ARBA00004123"/>
    </source>
</evidence>
<comment type="subcellular location">
    <subcellularLocation>
        <location evidence="2">Cytoplasm</location>
    </subcellularLocation>
    <subcellularLocation>
        <location evidence="1">Nucleus</location>
    </subcellularLocation>
</comment>
<evidence type="ECO:0000256" key="5">
    <source>
        <dbReference type="ARBA" id="ARBA00022490"/>
    </source>
</evidence>
<keyword evidence="5" id="KW-0963">Cytoplasm</keyword>